<dbReference type="OrthoDB" id="9802667at2"/>
<dbReference type="PANTHER" id="PTHR30246:SF1">
    <property type="entry name" value="2-DEHYDRO-3-DEOXY-6-PHOSPHOGALACTONATE ALDOLASE-RELATED"/>
    <property type="match status" value="1"/>
</dbReference>
<dbReference type="EC" id="4.1.2.14" evidence="6"/>
<dbReference type="NCBIfam" id="TIGR01182">
    <property type="entry name" value="eda"/>
    <property type="match status" value="1"/>
</dbReference>
<evidence type="ECO:0000256" key="1">
    <source>
        <dbReference type="ARBA" id="ARBA00004761"/>
    </source>
</evidence>
<comment type="similarity">
    <text evidence="2">Belongs to the KHG/KDPG aldolase family.</text>
</comment>
<protein>
    <submittedName>
        <fullName evidence="6">Bifunctional 4-hydroxy-2-oxoglutarate aldolase/2-dehydro-3-deoxy-phosphogluconate aldolase</fullName>
        <ecNumber evidence="6">4.1.2.14</ecNumber>
        <ecNumber evidence="6">4.1.3.16</ecNumber>
    </submittedName>
</protein>
<dbReference type="InterPro" id="IPR013785">
    <property type="entry name" value="Aldolase_TIM"/>
</dbReference>
<dbReference type="AlphaFoldDB" id="A0A426D3D2"/>
<gene>
    <name evidence="6" type="primary">eda</name>
    <name evidence="6" type="ORF">D1831_14100</name>
</gene>
<evidence type="ECO:0000256" key="5">
    <source>
        <dbReference type="ARBA" id="ARBA00023277"/>
    </source>
</evidence>
<dbReference type="GO" id="GO:0008675">
    <property type="term" value="F:2-dehydro-3-deoxy-phosphogluconate aldolase activity"/>
    <property type="evidence" value="ECO:0007669"/>
    <property type="project" value="UniProtKB-EC"/>
</dbReference>
<organism evidence="6 7">
    <name type="scientific">Lactiplantibacillus garii</name>
    <dbReference type="NCBI Taxonomy" id="2306423"/>
    <lineage>
        <taxon>Bacteria</taxon>
        <taxon>Bacillati</taxon>
        <taxon>Bacillota</taxon>
        <taxon>Bacilli</taxon>
        <taxon>Lactobacillales</taxon>
        <taxon>Lactobacillaceae</taxon>
        <taxon>Lactiplantibacillus</taxon>
    </lineage>
</organism>
<comment type="pathway">
    <text evidence="1">Carbohydrate acid metabolism.</text>
</comment>
<dbReference type="PANTHER" id="PTHR30246">
    <property type="entry name" value="2-KETO-3-DEOXY-6-PHOSPHOGLUCONATE ALDOLASE"/>
    <property type="match status" value="1"/>
</dbReference>
<proteinExistence type="inferred from homology"/>
<dbReference type="EC" id="4.1.3.16" evidence="6"/>
<keyword evidence="5" id="KW-0119">Carbohydrate metabolism</keyword>
<evidence type="ECO:0000256" key="2">
    <source>
        <dbReference type="ARBA" id="ARBA00006906"/>
    </source>
</evidence>
<keyword evidence="7" id="KW-1185">Reference proteome</keyword>
<sequence length="220" mass="23019">MSGLTLQKFDYLNRVVNAGVVSVVRGATKEVAYKTAEACILGGVKAIEVTFTAPHADQIIGELSEKYQNDSEVVIGAGTVLDPATARIAIIAGAQFIVSATFNSEVAKVCNLYAIPYVPGCMTPNDVQNALSYGADVIKLFPGSVVGQGMVSALHGPFPQANLMITGGVNLENMKDWFAKGAAVLGAGSNLTGAASKGDFEAVTEMAKKYRAEINQIQSK</sequence>
<reference evidence="6 7" key="1">
    <citation type="submission" date="2018-08" db="EMBL/GenBank/DDBJ databases">
        <title>Genome Lactobacillus garii FI11369.</title>
        <authorList>
            <person name="Diaz M."/>
            <person name="Narbad A."/>
        </authorList>
    </citation>
    <scope>NUCLEOTIDE SEQUENCE [LARGE SCALE GENOMIC DNA]</scope>
    <source>
        <strain evidence="6 7">FI11369</strain>
    </source>
</reference>
<evidence type="ECO:0000313" key="7">
    <source>
        <dbReference type="Proteomes" id="UP000283633"/>
    </source>
</evidence>
<dbReference type="InterPro" id="IPR000887">
    <property type="entry name" value="Aldlse_KDPG_KHG"/>
</dbReference>
<dbReference type="Gene3D" id="3.20.20.70">
    <property type="entry name" value="Aldolase class I"/>
    <property type="match status" value="1"/>
</dbReference>
<evidence type="ECO:0000313" key="6">
    <source>
        <dbReference type="EMBL" id="RRK09207.1"/>
    </source>
</evidence>
<name>A0A426D3D2_9LACO</name>
<dbReference type="SUPFAM" id="SSF51569">
    <property type="entry name" value="Aldolase"/>
    <property type="match status" value="1"/>
</dbReference>
<evidence type="ECO:0000256" key="4">
    <source>
        <dbReference type="ARBA" id="ARBA00023239"/>
    </source>
</evidence>
<comment type="subunit">
    <text evidence="3">Homotrimer.</text>
</comment>
<dbReference type="Pfam" id="PF01081">
    <property type="entry name" value="Aldolase"/>
    <property type="match status" value="1"/>
</dbReference>
<dbReference type="CDD" id="cd00452">
    <property type="entry name" value="KDPG_aldolase"/>
    <property type="match status" value="1"/>
</dbReference>
<dbReference type="Proteomes" id="UP000283633">
    <property type="component" value="Unassembled WGS sequence"/>
</dbReference>
<dbReference type="EMBL" id="QWZQ01000090">
    <property type="protein sequence ID" value="RRK09207.1"/>
    <property type="molecule type" value="Genomic_DNA"/>
</dbReference>
<dbReference type="GO" id="GO:0008700">
    <property type="term" value="F:(R,S)-4-hydroxy-2-oxoglutarate aldolase activity"/>
    <property type="evidence" value="ECO:0007669"/>
    <property type="project" value="UniProtKB-EC"/>
</dbReference>
<comment type="caution">
    <text evidence="6">The sequence shown here is derived from an EMBL/GenBank/DDBJ whole genome shotgun (WGS) entry which is preliminary data.</text>
</comment>
<dbReference type="NCBIfam" id="NF005119">
    <property type="entry name" value="PRK06552.1"/>
    <property type="match status" value="1"/>
</dbReference>
<accession>A0A426D3D2</accession>
<evidence type="ECO:0000256" key="3">
    <source>
        <dbReference type="ARBA" id="ARBA00011233"/>
    </source>
</evidence>
<keyword evidence="4 6" id="KW-0456">Lyase</keyword>